<evidence type="ECO:0000256" key="2">
    <source>
        <dbReference type="ARBA" id="ARBA00022723"/>
    </source>
</evidence>
<keyword evidence="5" id="KW-0804">Transcription</keyword>
<evidence type="ECO:0000259" key="8">
    <source>
        <dbReference type="PROSITE" id="PS50048"/>
    </source>
</evidence>
<organism evidence="9 10">
    <name type="scientific">Penicillium canescens</name>
    <dbReference type="NCBI Taxonomy" id="5083"/>
    <lineage>
        <taxon>Eukaryota</taxon>
        <taxon>Fungi</taxon>
        <taxon>Dikarya</taxon>
        <taxon>Ascomycota</taxon>
        <taxon>Pezizomycotina</taxon>
        <taxon>Eurotiomycetes</taxon>
        <taxon>Eurotiomycetidae</taxon>
        <taxon>Eurotiales</taxon>
        <taxon>Aspergillaceae</taxon>
        <taxon>Penicillium</taxon>
    </lineage>
</organism>
<gene>
    <name evidence="9" type="ORF">N7460_012231</name>
</gene>
<evidence type="ECO:0000313" key="9">
    <source>
        <dbReference type="EMBL" id="KAJ6027414.1"/>
    </source>
</evidence>
<evidence type="ECO:0000256" key="4">
    <source>
        <dbReference type="ARBA" id="ARBA00023125"/>
    </source>
</evidence>
<dbReference type="GO" id="GO:0008270">
    <property type="term" value="F:zinc ion binding"/>
    <property type="evidence" value="ECO:0007669"/>
    <property type="project" value="InterPro"/>
</dbReference>
<reference evidence="9" key="2">
    <citation type="submission" date="2023-01" db="EMBL/GenBank/DDBJ databases">
        <authorList>
            <person name="Petersen C."/>
        </authorList>
    </citation>
    <scope>NUCLEOTIDE SEQUENCE</scope>
    <source>
        <strain evidence="9">IBT 15450</strain>
    </source>
</reference>
<evidence type="ECO:0000256" key="5">
    <source>
        <dbReference type="ARBA" id="ARBA00023163"/>
    </source>
</evidence>
<feature type="domain" description="Zn(2)-C6 fungal-type" evidence="8">
    <location>
        <begin position="8"/>
        <end position="44"/>
    </location>
</feature>
<keyword evidence="4" id="KW-0238">DNA-binding</keyword>
<dbReference type="Proteomes" id="UP001219568">
    <property type="component" value="Unassembled WGS sequence"/>
</dbReference>
<evidence type="ECO:0000313" key="10">
    <source>
        <dbReference type="Proteomes" id="UP001219568"/>
    </source>
</evidence>
<dbReference type="InterPro" id="IPR050987">
    <property type="entry name" value="AtrR-like"/>
</dbReference>
<reference evidence="9" key="1">
    <citation type="journal article" date="2023" name="IMA Fungus">
        <title>Comparative genomic study of the Penicillium genus elucidates a diverse pangenome and 15 lateral gene transfer events.</title>
        <authorList>
            <person name="Petersen C."/>
            <person name="Sorensen T."/>
            <person name="Nielsen M.R."/>
            <person name="Sondergaard T.E."/>
            <person name="Sorensen J.L."/>
            <person name="Fitzpatrick D.A."/>
            <person name="Frisvad J.C."/>
            <person name="Nielsen K.L."/>
        </authorList>
    </citation>
    <scope>NUCLEOTIDE SEQUENCE</scope>
    <source>
        <strain evidence="9">IBT 15450</strain>
    </source>
</reference>
<dbReference type="SUPFAM" id="SSF57701">
    <property type="entry name" value="Zn2/Cys6 DNA-binding domain"/>
    <property type="match status" value="1"/>
</dbReference>
<dbReference type="CDD" id="cd12148">
    <property type="entry name" value="fungal_TF_MHR"/>
    <property type="match status" value="1"/>
</dbReference>
<feature type="region of interest" description="Disordered" evidence="7">
    <location>
        <begin position="55"/>
        <end position="96"/>
    </location>
</feature>
<dbReference type="PANTHER" id="PTHR46910:SF3">
    <property type="entry name" value="HALOTOLERANCE PROTEIN 9-RELATED"/>
    <property type="match status" value="1"/>
</dbReference>
<evidence type="ECO:0000256" key="1">
    <source>
        <dbReference type="ARBA" id="ARBA00004123"/>
    </source>
</evidence>
<comment type="subcellular location">
    <subcellularLocation>
        <location evidence="1">Nucleus</location>
    </subcellularLocation>
</comment>
<evidence type="ECO:0000256" key="3">
    <source>
        <dbReference type="ARBA" id="ARBA00023015"/>
    </source>
</evidence>
<evidence type="ECO:0000256" key="6">
    <source>
        <dbReference type="ARBA" id="ARBA00023242"/>
    </source>
</evidence>
<dbReference type="EMBL" id="JAQJZL010000015">
    <property type="protein sequence ID" value="KAJ6027414.1"/>
    <property type="molecule type" value="Genomic_DNA"/>
</dbReference>
<name>A0AAD6I1X4_PENCN</name>
<dbReference type="InterPro" id="IPR036864">
    <property type="entry name" value="Zn2-C6_fun-type_DNA-bd_sf"/>
</dbReference>
<feature type="compositionally biased region" description="Basic and acidic residues" evidence="7">
    <location>
        <begin position="85"/>
        <end position="96"/>
    </location>
</feature>
<dbReference type="CDD" id="cd00067">
    <property type="entry name" value="GAL4"/>
    <property type="match status" value="1"/>
</dbReference>
<dbReference type="GO" id="GO:0003677">
    <property type="term" value="F:DNA binding"/>
    <property type="evidence" value="ECO:0007669"/>
    <property type="project" value="UniProtKB-KW"/>
</dbReference>
<dbReference type="InterPro" id="IPR001138">
    <property type="entry name" value="Zn2Cys6_DnaBD"/>
</dbReference>
<keyword evidence="3" id="KW-0805">Transcription regulation</keyword>
<protein>
    <recommendedName>
        <fullName evidence="8">Zn(2)-C6 fungal-type domain-containing protein</fullName>
    </recommendedName>
</protein>
<dbReference type="PANTHER" id="PTHR46910">
    <property type="entry name" value="TRANSCRIPTION FACTOR PDR1"/>
    <property type="match status" value="1"/>
</dbReference>
<keyword evidence="10" id="KW-1185">Reference proteome</keyword>
<dbReference type="GO" id="GO:0005634">
    <property type="term" value="C:nucleus"/>
    <property type="evidence" value="ECO:0007669"/>
    <property type="project" value="UniProtKB-SubCell"/>
</dbReference>
<keyword evidence="6" id="KW-0539">Nucleus</keyword>
<comment type="caution">
    <text evidence="9">The sequence shown here is derived from an EMBL/GenBank/DDBJ whole genome shotgun (WGS) entry which is preliminary data.</text>
</comment>
<dbReference type="PROSITE" id="PS00463">
    <property type="entry name" value="ZN2_CY6_FUNGAL_1"/>
    <property type="match status" value="1"/>
</dbReference>
<dbReference type="AlphaFoldDB" id="A0AAD6I1X4"/>
<dbReference type="GO" id="GO:0000981">
    <property type="term" value="F:DNA-binding transcription factor activity, RNA polymerase II-specific"/>
    <property type="evidence" value="ECO:0007669"/>
    <property type="project" value="InterPro"/>
</dbReference>
<feature type="region of interest" description="Disordered" evidence="7">
    <location>
        <begin position="152"/>
        <end position="186"/>
    </location>
</feature>
<dbReference type="PROSITE" id="PS50048">
    <property type="entry name" value="ZN2_CY6_FUNGAL_2"/>
    <property type="match status" value="1"/>
</dbReference>
<proteinExistence type="predicted"/>
<keyword evidence="2" id="KW-0479">Metal-binding</keyword>
<evidence type="ECO:0000256" key="7">
    <source>
        <dbReference type="SAM" id="MobiDB-lite"/>
    </source>
</evidence>
<sequence length="683" mass="76909">MPKNKRASCDRCREQKRQCDLSSRMARREECCSRCAEQGSECHFERSEDILPRKRQCLKPESQRTGSSSRQERDFSVVTSRTSSRRLDVDHEATSADHRASIGPLIEHRDAPFSSPEIPSTTMLVDEALEYSPQCSKSPIALSSEGTSFLHRVFSNDPEPHPSEHTPPTSMGPGNPMSRPPISERGSTLVVPKPPLLHFRSTAFDSARSVVYQSISGRKGRSAMKLFECLFKVPGFNLRDCLDSLHAYFDFPGLCRPFIPEEAFWEDYKAVRCSPALILAIACRGIPFTEATDKWEKQQLFATSCVKELMRARTNRAATETMRLDDLEAMALIIDFEYDGRHAGFNRCWKPFMTRDALVLMTLQSRKRGPMNSDPSATLAHADARFALLYWHVYSLDSFKCLDCKSISLIPNNASGLAMDLSGYQAEGYLDAILSLAIIARRINQTFCNATVRGKGIEYRDAEILYEQLFHWRTSILPSDLRRPVDRGAESPAEHRAVRESTPIPASRQVPVRRAILWALEINCYLQIDDCVVQYGFEDRASIRAKAMAHRVGYESHRVALEAVDLANVIRHRRPGNQDAKNAEERPLVDIAPSVLRDVCARACGWICLHDEDPLKLQTSHMSANVKHEVPVQASGEETKRRRADLAEMGKTLRDTVAAASSHRDTEKMVKRLDSQLAILQAG</sequence>
<accession>A0AAD6I1X4</accession>